<dbReference type="EMBL" id="MGAK01000033">
    <property type="protein sequence ID" value="OGK43668.1"/>
    <property type="molecule type" value="Genomic_DNA"/>
</dbReference>
<evidence type="ECO:0000313" key="2">
    <source>
        <dbReference type="Proteomes" id="UP000179072"/>
    </source>
</evidence>
<dbReference type="AlphaFoldDB" id="A0A1F7IJX9"/>
<comment type="caution">
    <text evidence="1">The sequence shown here is derived from an EMBL/GenBank/DDBJ whole genome shotgun (WGS) entry which is preliminary data.</text>
</comment>
<sequence>MKKSIKGVSDLSHIHTGTIDNKIPLMFVDGTAVYKQFTSQYITHKKGFFILAPSGSGKTYFLERQKETHWFDGDTLWELTNAHPAGFWWLEEGKTIHEIDVRSDVITMQAKKLGLWIIGASNSDLEPDAIVLPHWSTHKRYIMNRQKGVYDGGATIDRLQGVLHHRRLIREWAKKGVPEFKSVENAAEFLMQKYNKS</sequence>
<proteinExistence type="predicted"/>
<organism evidence="1 2">
    <name type="scientific">Candidatus Roizmanbacteria bacterium RIFCSPLOWO2_01_FULL_38_11</name>
    <dbReference type="NCBI Taxonomy" id="1802060"/>
    <lineage>
        <taxon>Bacteria</taxon>
        <taxon>Candidatus Roizmaniibacteriota</taxon>
    </lineage>
</organism>
<dbReference type="Proteomes" id="UP000179072">
    <property type="component" value="Unassembled WGS sequence"/>
</dbReference>
<evidence type="ECO:0000313" key="1">
    <source>
        <dbReference type="EMBL" id="OGK43668.1"/>
    </source>
</evidence>
<name>A0A1F7IJX9_9BACT</name>
<dbReference type="STRING" id="1802060.A2957_02870"/>
<gene>
    <name evidence="1" type="ORF">A2957_02870</name>
</gene>
<protein>
    <submittedName>
        <fullName evidence="1">Uncharacterized protein</fullName>
    </submittedName>
</protein>
<reference evidence="1 2" key="1">
    <citation type="journal article" date="2016" name="Nat. Commun.">
        <title>Thousands of microbial genomes shed light on interconnected biogeochemical processes in an aquifer system.</title>
        <authorList>
            <person name="Anantharaman K."/>
            <person name="Brown C.T."/>
            <person name="Hug L.A."/>
            <person name="Sharon I."/>
            <person name="Castelle C.J."/>
            <person name="Probst A.J."/>
            <person name="Thomas B.C."/>
            <person name="Singh A."/>
            <person name="Wilkins M.J."/>
            <person name="Karaoz U."/>
            <person name="Brodie E.L."/>
            <person name="Williams K.H."/>
            <person name="Hubbard S.S."/>
            <person name="Banfield J.F."/>
        </authorList>
    </citation>
    <scope>NUCLEOTIDE SEQUENCE [LARGE SCALE GENOMIC DNA]</scope>
</reference>
<accession>A0A1F7IJX9</accession>